<evidence type="ECO:0000313" key="2">
    <source>
        <dbReference type="EMBL" id="AMC00201.1"/>
    </source>
</evidence>
<feature type="domain" description="SEFIR" evidence="1">
    <location>
        <begin position="8"/>
        <end position="143"/>
    </location>
</feature>
<proteinExistence type="predicted"/>
<evidence type="ECO:0000259" key="1">
    <source>
        <dbReference type="PROSITE" id="PS51534"/>
    </source>
</evidence>
<reference evidence="3" key="2">
    <citation type="submission" date="2016-01" db="EMBL/GenBank/DDBJ databases">
        <title>Six Aerococcus type strain genome sequencing and assembly using PacBio and Illumina Hiseq.</title>
        <authorList>
            <person name="Carkaci D."/>
            <person name="Dargis R."/>
            <person name="Nielsen X.C."/>
            <person name="Skovgaard O."/>
            <person name="Fuursted K."/>
            <person name="Christensen J.J."/>
        </authorList>
    </citation>
    <scope>NUCLEOTIDE SEQUENCE [LARGE SCALE GENOMIC DNA]</scope>
    <source>
        <strain evidence="3">CCUG4311</strain>
    </source>
</reference>
<name>A0AAU8UJ83_9LACT</name>
<dbReference type="Gene3D" id="3.40.50.10140">
    <property type="entry name" value="Toll/interleukin-1 receptor homology (TIR) domain"/>
    <property type="match status" value="1"/>
</dbReference>
<dbReference type="PROSITE" id="PS51534">
    <property type="entry name" value="SEFIR"/>
    <property type="match status" value="1"/>
</dbReference>
<dbReference type="GeneID" id="32029440"/>
<evidence type="ECO:0000313" key="3">
    <source>
        <dbReference type="Proteomes" id="UP000066986"/>
    </source>
</evidence>
<protein>
    <recommendedName>
        <fullName evidence="1">SEFIR domain-containing protein</fullName>
    </recommendedName>
</protein>
<dbReference type="AlphaFoldDB" id="A0AAU8UJ83"/>
<accession>A0AAU8UJ83</accession>
<reference evidence="2 3" key="1">
    <citation type="journal article" date="2016" name="Genome Announc.">
        <title>Complete Genome Sequences of Aerococcus christensenii CCUG 28831T, Aerococcus sanguinicola CCUG 43001T, Aerococcus urinae CCUG 36881T, Aerococcus urinaeequi CCUG 28094T, Aerococcus urinaehominis CCUG 42038 BT, and Aerococcus viridans CCUG 4311T.</title>
        <authorList>
            <person name="Carkaci D."/>
            <person name="Dargis R."/>
            <person name="Nielsen X.C."/>
            <person name="Skovgaard O."/>
            <person name="Fuursted K."/>
            <person name="Christensen J.J."/>
        </authorList>
    </citation>
    <scope>NUCLEOTIDE SEQUENCE [LARGE SCALE GENOMIC DNA]</scope>
    <source>
        <strain evidence="2 3">CCUG4311</strain>
    </source>
</reference>
<dbReference type="InterPro" id="IPR013568">
    <property type="entry name" value="SEFIR_dom"/>
</dbReference>
<dbReference type="Proteomes" id="UP000066986">
    <property type="component" value="Chromosome"/>
</dbReference>
<dbReference type="Pfam" id="PF08357">
    <property type="entry name" value="SEFIR"/>
    <property type="match status" value="1"/>
</dbReference>
<dbReference type="SUPFAM" id="SSF52200">
    <property type="entry name" value="Toll/Interleukin receptor TIR domain"/>
    <property type="match status" value="1"/>
</dbReference>
<gene>
    <name evidence="2" type="ORF">AWM76_00760</name>
</gene>
<dbReference type="KEGG" id="avs:AWM76_00760"/>
<organism evidence="2 3">
    <name type="scientific">Aerococcus viridans</name>
    <dbReference type="NCBI Taxonomy" id="1377"/>
    <lineage>
        <taxon>Bacteria</taxon>
        <taxon>Bacillati</taxon>
        <taxon>Bacillota</taxon>
        <taxon>Bacilli</taxon>
        <taxon>Lactobacillales</taxon>
        <taxon>Aerococcaceae</taxon>
        <taxon>Aerococcus</taxon>
    </lineage>
</organism>
<dbReference type="InterPro" id="IPR035897">
    <property type="entry name" value="Toll_tir_struct_dom_sf"/>
</dbReference>
<dbReference type="RefSeq" id="WP_003140914.1">
    <property type="nucleotide sequence ID" value="NZ_CP014164.1"/>
</dbReference>
<dbReference type="EMBL" id="CP014164">
    <property type="protein sequence ID" value="AMC00201.1"/>
    <property type="molecule type" value="Genomic_DNA"/>
</dbReference>
<sequence>MVQEVDYVPKVFISYAWTSEEYTENVVSLAERLVHDGIDVVLDKWDLKEGQDKYKFMEQSVQNSEIKKVLILCNSVYRERADNRTGGVGDETLIITPEIYSSSNQTKFIPVIFDNTDNKSVIPTYLNSRIYIDLSNMNNQRDYEKNYEKLVRNIWNKPEFEKPKLGAMPKWLDSNEKNQSLLQTYVRNYQNESSLSKKKIFENDIFEEFIERIREHDLELPIKGDTILEKISLFLPYRNLMLDFLEIKIIEDESNLGDWLVHFAEKLYNRLKGESTSWRIYSIDEPKHFLIWELFICIIALLNEHHKYEALFTMTTASYYLKVGNTIDAKTFTYLRPYFEELDRLSADKSSEYYRKISVPGAILNSREKIPSLTSFQIAEADEMLTQLSVLFNQSGDHSHWFSYCYVYSKGTPIWKRLVSRSFCDLLMFYMECSTYEELKESISTREMDKDFNLRESFKSVRNPIQYTPIDMIATRR</sequence>